<comment type="catalytic activity">
    <reaction evidence="3">
        <text>2 GTP = 3',3'-c-di-GMP + 2 diphosphate</text>
        <dbReference type="Rhea" id="RHEA:24898"/>
        <dbReference type="ChEBI" id="CHEBI:33019"/>
        <dbReference type="ChEBI" id="CHEBI:37565"/>
        <dbReference type="ChEBI" id="CHEBI:58805"/>
        <dbReference type="EC" id="2.7.7.65"/>
    </reaction>
</comment>
<feature type="transmembrane region" description="Helical" evidence="4">
    <location>
        <begin position="122"/>
        <end position="140"/>
    </location>
</feature>
<dbReference type="RefSeq" id="WP_008486445.1">
    <property type="nucleotide sequence ID" value="NZ_AMRI01000033.1"/>
</dbReference>
<protein>
    <recommendedName>
        <fullName evidence="2">diguanylate cyclase</fullName>
        <ecNumber evidence="2">2.7.7.65</ecNumber>
    </recommendedName>
</protein>
<dbReference type="GO" id="GO:0005886">
    <property type="term" value="C:plasma membrane"/>
    <property type="evidence" value="ECO:0007669"/>
    <property type="project" value="TreeGrafter"/>
</dbReference>
<dbReference type="PANTHER" id="PTHR45138">
    <property type="entry name" value="REGULATORY COMPONENTS OF SENSORY TRANSDUCTION SYSTEM"/>
    <property type="match status" value="1"/>
</dbReference>
<dbReference type="CDD" id="cd01949">
    <property type="entry name" value="GGDEF"/>
    <property type="match status" value="1"/>
</dbReference>
<feature type="transmembrane region" description="Helical" evidence="4">
    <location>
        <begin position="91"/>
        <end position="110"/>
    </location>
</feature>
<keyword evidence="4" id="KW-0812">Transmembrane</keyword>
<name>K2IYX1_9GAMM</name>
<feature type="transmembrane region" description="Helical" evidence="4">
    <location>
        <begin position="160"/>
        <end position="183"/>
    </location>
</feature>
<dbReference type="InterPro" id="IPR000160">
    <property type="entry name" value="GGDEF_dom"/>
</dbReference>
<evidence type="ECO:0000313" key="7">
    <source>
        <dbReference type="Proteomes" id="UP000006755"/>
    </source>
</evidence>
<sequence length="407" mass="44845">MAQRQLIGTLLPPFFILLLAAAATFFNERITGEWQSALLWLPYALGMVGVWLAIQFSKRQLLMSVVLTLLGYVLIQAYLQRPISEPLVRYVYTLLVLGLPLAMLLNQLFVERGLSHPSAMSLYSVVVLALLIAIAIYQLRGPNVVLPLDSHFAPKRYDGLFISANGLLISIPLIGASVLCFLLRRGTIEAGLHFVMLANLVPLYCLDVPFISSIFATAALLIALLTGIKNSHDLAYRDALTGLNGRRKLFERLAGLSRHYSLAMLDIDHFKSFNDTYGHDVGDDVLAMVASKIAQVGGGGEVFRYGGEEFTLIFNGRSKDDAMTYLDEVRELIATTPFIVRDKSKRKVGTPEQRGKGPRNNKKVQITVSIGVSEKGYGQEKAEQIIKAADKALYKAKKQGRNCVVAG</sequence>
<dbReference type="GO" id="GO:0043709">
    <property type="term" value="P:cell adhesion involved in single-species biofilm formation"/>
    <property type="evidence" value="ECO:0007669"/>
    <property type="project" value="TreeGrafter"/>
</dbReference>
<dbReference type="InterPro" id="IPR050469">
    <property type="entry name" value="Diguanylate_Cyclase"/>
</dbReference>
<dbReference type="PATRIC" id="fig|745411.4.peg.3428"/>
<dbReference type="EMBL" id="AMRI01000033">
    <property type="protein sequence ID" value="EKE68098.1"/>
    <property type="molecule type" value="Genomic_DNA"/>
</dbReference>
<feature type="transmembrane region" description="Helical" evidence="4">
    <location>
        <begin position="204"/>
        <end position="228"/>
    </location>
</feature>
<dbReference type="OrthoDB" id="9812260at2"/>
<gene>
    <name evidence="6" type="ORF">B3C1_17417</name>
</gene>
<dbReference type="GO" id="GO:1902201">
    <property type="term" value="P:negative regulation of bacterial-type flagellum-dependent cell motility"/>
    <property type="evidence" value="ECO:0007669"/>
    <property type="project" value="TreeGrafter"/>
</dbReference>
<dbReference type="EC" id="2.7.7.65" evidence="2"/>
<organism evidence="6 7">
    <name type="scientific">Gallaecimonas xiamenensis 3-C-1</name>
    <dbReference type="NCBI Taxonomy" id="745411"/>
    <lineage>
        <taxon>Bacteria</taxon>
        <taxon>Pseudomonadati</taxon>
        <taxon>Pseudomonadota</taxon>
        <taxon>Gammaproteobacteria</taxon>
        <taxon>Enterobacterales</taxon>
        <taxon>Gallaecimonadaceae</taxon>
        <taxon>Gallaecimonas</taxon>
    </lineage>
</organism>
<dbReference type="InterPro" id="IPR043128">
    <property type="entry name" value="Rev_trsase/Diguanyl_cyclase"/>
</dbReference>
<dbReference type="Pfam" id="PF00990">
    <property type="entry name" value="GGDEF"/>
    <property type="match status" value="2"/>
</dbReference>
<feature type="transmembrane region" description="Helical" evidence="4">
    <location>
        <begin position="61"/>
        <end position="79"/>
    </location>
</feature>
<dbReference type="SMART" id="SM00267">
    <property type="entry name" value="GGDEF"/>
    <property type="match status" value="1"/>
</dbReference>
<dbReference type="GO" id="GO:0052621">
    <property type="term" value="F:diguanylate cyclase activity"/>
    <property type="evidence" value="ECO:0007669"/>
    <property type="project" value="UniProtKB-EC"/>
</dbReference>
<evidence type="ECO:0000256" key="1">
    <source>
        <dbReference type="ARBA" id="ARBA00004665"/>
    </source>
</evidence>
<dbReference type="PANTHER" id="PTHR45138:SF9">
    <property type="entry name" value="DIGUANYLATE CYCLASE DGCM-RELATED"/>
    <property type="match status" value="1"/>
</dbReference>
<evidence type="ECO:0000256" key="2">
    <source>
        <dbReference type="ARBA" id="ARBA00012528"/>
    </source>
</evidence>
<keyword evidence="4" id="KW-1133">Transmembrane helix</keyword>
<evidence type="ECO:0000259" key="5">
    <source>
        <dbReference type="PROSITE" id="PS50887"/>
    </source>
</evidence>
<evidence type="ECO:0000256" key="3">
    <source>
        <dbReference type="ARBA" id="ARBA00034247"/>
    </source>
</evidence>
<dbReference type="STRING" id="745411.B3C1_17417"/>
<reference evidence="6 7" key="1">
    <citation type="journal article" date="2012" name="J. Bacteriol.">
        <title>Genome Sequence of Gallaecimonas xiamenensis Type Strain 3-C-1.</title>
        <authorList>
            <person name="Lai Q."/>
            <person name="Wang L."/>
            <person name="Wang W."/>
            <person name="Shao Z."/>
        </authorList>
    </citation>
    <scope>NUCLEOTIDE SEQUENCE [LARGE SCALE GENOMIC DNA]</scope>
    <source>
        <strain evidence="6 7">3-C-1</strain>
    </source>
</reference>
<feature type="domain" description="GGDEF" evidence="5">
    <location>
        <begin position="258"/>
        <end position="407"/>
    </location>
</feature>
<comment type="pathway">
    <text evidence="1">Purine metabolism; 3',5'-cyclic di-GMP biosynthesis.</text>
</comment>
<accession>K2IYX1</accession>
<keyword evidence="4" id="KW-0472">Membrane</keyword>
<evidence type="ECO:0000313" key="6">
    <source>
        <dbReference type="EMBL" id="EKE68098.1"/>
    </source>
</evidence>
<dbReference type="AlphaFoldDB" id="K2IYX1"/>
<dbReference type="InterPro" id="IPR029787">
    <property type="entry name" value="Nucleotide_cyclase"/>
</dbReference>
<dbReference type="SUPFAM" id="SSF55073">
    <property type="entry name" value="Nucleotide cyclase"/>
    <property type="match status" value="1"/>
</dbReference>
<dbReference type="Proteomes" id="UP000006755">
    <property type="component" value="Unassembled WGS sequence"/>
</dbReference>
<dbReference type="eggNOG" id="COG2199">
    <property type="taxonomic scope" value="Bacteria"/>
</dbReference>
<keyword evidence="7" id="KW-1185">Reference proteome</keyword>
<dbReference type="PROSITE" id="PS50887">
    <property type="entry name" value="GGDEF"/>
    <property type="match status" value="1"/>
</dbReference>
<evidence type="ECO:0000256" key="4">
    <source>
        <dbReference type="SAM" id="Phobius"/>
    </source>
</evidence>
<dbReference type="NCBIfam" id="TIGR00254">
    <property type="entry name" value="GGDEF"/>
    <property type="match status" value="2"/>
</dbReference>
<comment type="caution">
    <text evidence="6">The sequence shown here is derived from an EMBL/GenBank/DDBJ whole genome shotgun (WGS) entry which is preliminary data.</text>
</comment>
<feature type="transmembrane region" description="Helical" evidence="4">
    <location>
        <begin position="38"/>
        <end position="54"/>
    </location>
</feature>
<proteinExistence type="predicted"/>
<dbReference type="Gene3D" id="3.30.70.270">
    <property type="match status" value="1"/>
</dbReference>